<sequence>MKHIKEQHADLLGIDKEESAARDVQAPKKPGMDVLIEGNIEHNRAHQSESASAQAPEKTIEVEAIENPLGPETPRGAADDSDDAEFLNRAIEELCMSKAEEFALLGYDGITGKEIWEFLSENYAKTGIPPLHRLVDDILSLKVTTYMNWLTLNAYKGFKLDE</sequence>
<feature type="compositionally biased region" description="Basic and acidic residues" evidence="1">
    <location>
        <begin position="1"/>
        <end position="21"/>
    </location>
</feature>
<dbReference type="InterPro" id="IPR025716">
    <property type="entry name" value="Post-transcriptional_regulator"/>
</dbReference>
<dbReference type="RefSeq" id="WP_308808487.1">
    <property type="nucleotide sequence ID" value="NZ_BMAQ01000030.1"/>
</dbReference>
<feature type="region of interest" description="Disordered" evidence="1">
    <location>
        <begin position="1"/>
        <end position="30"/>
    </location>
</feature>
<reference evidence="2" key="1">
    <citation type="submission" date="2020-08" db="EMBL/GenBank/DDBJ databases">
        <authorList>
            <person name="Uke A."/>
            <person name="Chhe C."/>
            <person name="Baramee S."/>
            <person name="Kosugi A."/>
        </authorList>
    </citation>
    <scope>NUCLEOTIDE SEQUENCE</scope>
    <source>
        <strain evidence="2">DA-C8</strain>
    </source>
</reference>
<dbReference type="Pfam" id="PF13797">
    <property type="entry name" value="Post_transc_reg"/>
    <property type="match status" value="1"/>
</dbReference>
<protein>
    <recommendedName>
        <fullName evidence="4">Post-transcriptional regulator</fullName>
    </recommendedName>
</protein>
<accession>A0A916QI58</accession>
<evidence type="ECO:0000313" key="2">
    <source>
        <dbReference type="EMBL" id="GFR38896.1"/>
    </source>
</evidence>
<proteinExistence type="predicted"/>
<evidence type="ECO:0000313" key="3">
    <source>
        <dbReference type="Proteomes" id="UP000654993"/>
    </source>
</evidence>
<evidence type="ECO:0000256" key="1">
    <source>
        <dbReference type="SAM" id="MobiDB-lite"/>
    </source>
</evidence>
<reference evidence="2" key="2">
    <citation type="journal article" date="2021" name="Data Brief">
        <title>Draft genome sequence data of the facultative, thermophilic, xylanolytic bacterium Paenibacillus sp. strain DA-C8.</title>
        <authorList>
            <person name="Chhe C."/>
            <person name="Uke A."/>
            <person name="Baramee S."/>
            <person name="Ungkulpasvich U."/>
            <person name="Tachaapaikoon C."/>
            <person name="Pason P."/>
            <person name="Waeonukul R."/>
            <person name="Ratanakhanokchai K."/>
            <person name="Kosugi A."/>
        </authorList>
    </citation>
    <scope>NUCLEOTIDE SEQUENCE</scope>
    <source>
        <strain evidence="2">DA-C8</strain>
    </source>
</reference>
<evidence type="ECO:0008006" key="4">
    <source>
        <dbReference type="Google" id="ProtNLM"/>
    </source>
</evidence>
<dbReference type="Proteomes" id="UP000654993">
    <property type="component" value="Unassembled WGS sequence"/>
</dbReference>
<organism evidence="2 3">
    <name type="scientific">Insulibacter thermoxylanivorax</name>
    <dbReference type="NCBI Taxonomy" id="2749268"/>
    <lineage>
        <taxon>Bacteria</taxon>
        <taxon>Bacillati</taxon>
        <taxon>Bacillota</taxon>
        <taxon>Bacilli</taxon>
        <taxon>Bacillales</taxon>
        <taxon>Paenibacillaceae</taxon>
        <taxon>Insulibacter</taxon>
    </lineage>
</organism>
<name>A0A916QI58_9BACL</name>
<dbReference type="AlphaFoldDB" id="A0A916QI58"/>
<keyword evidence="3" id="KW-1185">Reference proteome</keyword>
<dbReference type="EMBL" id="BMAQ01000030">
    <property type="protein sequence ID" value="GFR38896.1"/>
    <property type="molecule type" value="Genomic_DNA"/>
</dbReference>
<gene>
    <name evidence="2" type="ORF">PRECH8_21920</name>
</gene>
<comment type="caution">
    <text evidence="2">The sequence shown here is derived from an EMBL/GenBank/DDBJ whole genome shotgun (WGS) entry which is preliminary data.</text>
</comment>